<gene>
    <name evidence="2" type="ORF">BFJ72_g14307</name>
</gene>
<dbReference type="GO" id="GO:0006465">
    <property type="term" value="P:signal peptide processing"/>
    <property type="evidence" value="ECO:0007669"/>
    <property type="project" value="InterPro"/>
</dbReference>
<dbReference type="EMBL" id="MRDB01000102">
    <property type="protein sequence ID" value="RKL24335.1"/>
    <property type="molecule type" value="Genomic_DNA"/>
</dbReference>
<reference evidence="2 3" key="1">
    <citation type="journal article" date="2018" name="Sci. Rep.">
        <title>Characterisation of pathogen-specific regions and novel effector candidates in Fusarium oxysporum f. sp. cepae.</title>
        <authorList>
            <person name="Armitage A.D."/>
            <person name="Taylor A."/>
            <person name="Sobczyk M.K."/>
            <person name="Baxter L."/>
            <person name="Greenfield B.P."/>
            <person name="Bates H.J."/>
            <person name="Wilson F."/>
            <person name="Jackson A.C."/>
            <person name="Ott S."/>
            <person name="Harrison R.J."/>
            <person name="Clarkson J.P."/>
        </authorList>
    </citation>
    <scope>NUCLEOTIDE SEQUENCE [LARGE SCALE GENOMIC DNA]</scope>
    <source>
        <strain evidence="2 3">Fp_A8</strain>
    </source>
</reference>
<evidence type="ECO:0000313" key="2">
    <source>
        <dbReference type="EMBL" id="RKL24335.1"/>
    </source>
</evidence>
<protein>
    <recommendedName>
        <fullName evidence="1">Peptidase S26 domain-containing protein</fullName>
    </recommendedName>
</protein>
<dbReference type="GO" id="GO:0004252">
    <property type="term" value="F:serine-type endopeptidase activity"/>
    <property type="evidence" value="ECO:0007669"/>
    <property type="project" value="InterPro"/>
</dbReference>
<dbReference type="Gene3D" id="2.10.109.10">
    <property type="entry name" value="Umud Fragment, subunit A"/>
    <property type="match status" value="1"/>
</dbReference>
<evidence type="ECO:0000259" key="1">
    <source>
        <dbReference type="Pfam" id="PF10502"/>
    </source>
</evidence>
<evidence type="ECO:0000313" key="3">
    <source>
        <dbReference type="Proteomes" id="UP000283569"/>
    </source>
</evidence>
<dbReference type="SUPFAM" id="SSF51306">
    <property type="entry name" value="LexA/Signal peptidase"/>
    <property type="match status" value="1"/>
</dbReference>
<dbReference type="InterPro" id="IPR019106">
    <property type="entry name" value="T4SS_TrbC"/>
</dbReference>
<sequence>MPSLVYIWNPGLSEPAKVGHYVLARMPATGLGVGARPGDRIVKRVRAVAGDTVKVEGTELYINGKHQDNDRLWLAKSIPGKEPGDFDREVTLGDGEFSFAWCADQVESRAPWLNNLPPATEAAAIAPQQPAMGSLRDFLMQPAQKAEWIDEAKERLQSKAPRSEASRSAPEQDFDIQVFISTGMPEGVLRQLFKQALAKDPKRIRFVVRGFEPQKVGALLSKLRHLLPDPYNDDVIVEVDPNAFRAYAVDAVPVYLVKDKAKDKWFEIRGTASLDLAQDFARRGGSYTAGDLYPIAEPDILAVIEERARKYDWEPAMKRAQARAAQNLRPTFDLPTSSRNATAYFTPTFTAPHDITSPGQNGRGEVLIARAGQTFALLDYTRLQVPVLVFDATDPRQLSLVRQWIQRPEYKGADVFVVGSNAVARDTTTPVSSDLQHLLKRPVFPMPRRLAERFGVDAVPAIVEQEGRNLRIRYFDAASGLAK</sequence>
<dbReference type="Pfam" id="PF10502">
    <property type="entry name" value="Peptidase_S26"/>
    <property type="match status" value="1"/>
</dbReference>
<name>A0A420S524_GIBIN</name>
<accession>A0A420S524</accession>
<dbReference type="Proteomes" id="UP000283569">
    <property type="component" value="Unassembled WGS sequence"/>
</dbReference>
<dbReference type="AlphaFoldDB" id="A0A420S524"/>
<comment type="caution">
    <text evidence="2">The sequence shown here is derived from an EMBL/GenBank/DDBJ whole genome shotgun (WGS) entry which is preliminary data.</text>
</comment>
<proteinExistence type="predicted"/>
<dbReference type="Pfam" id="PF09673">
    <property type="entry name" value="TrbC_Ftype"/>
    <property type="match status" value="1"/>
</dbReference>
<dbReference type="InterPro" id="IPR019533">
    <property type="entry name" value="Peptidase_S26"/>
</dbReference>
<dbReference type="InterPro" id="IPR036286">
    <property type="entry name" value="LexA/Signal_pep-like_sf"/>
</dbReference>
<organism evidence="2 3">
    <name type="scientific">Gibberella intermedia</name>
    <name type="common">Bulb rot disease fungus</name>
    <name type="synonym">Fusarium proliferatum</name>
    <dbReference type="NCBI Taxonomy" id="948311"/>
    <lineage>
        <taxon>Eukaryota</taxon>
        <taxon>Fungi</taxon>
        <taxon>Dikarya</taxon>
        <taxon>Ascomycota</taxon>
        <taxon>Pezizomycotina</taxon>
        <taxon>Sordariomycetes</taxon>
        <taxon>Hypocreomycetidae</taxon>
        <taxon>Hypocreales</taxon>
        <taxon>Nectriaceae</taxon>
        <taxon>Fusarium</taxon>
        <taxon>Fusarium fujikuroi species complex</taxon>
    </lineage>
</organism>
<feature type="domain" description="Peptidase S26" evidence="1">
    <location>
        <begin position="15"/>
        <end position="77"/>
    </location>
</feature>